<sequence>MIDDDSTPDLRHTDGASPRGYDGFGGVVAPRSSQSTPWWPAPKRAPEKAPNVIVILIDDMGFSDVSPFGSEIDTPAIQALADDGYRLTNFHVAPVCSPTRAALMTGCNPHRAGVGSVANMNPGYPGIRGGLPTDMPTLAETFRGNGYATLMVGKWHLTPETEMHDGASTSTWPIQRGFDRYFGSLEGFTTMYHPHRILRDNSPVTEEFADDDYLTDRLTSEAIDMIDGVRSSGVDRPFFLYFAHNAVHGPVQAKPADMAAHRGAYDAGWDAVRAARFERQKELGLFDADAEISPSGPQNTQGVPPWDSLDESTRELYARHMEVYAGAVTGIDDSVARLVAHLKDIGEYENTIIVFASDNGGTSEGGVNGTRSYFSQFTFSSGLPDDWVADVERPLDELGGPRVFGHYPAGWAHVSNTPFRLYKGTVHEGGIRSPLIVSWPAGLPRGDGDRGVRGDFAFVADLAPTLEELCGVTRPTTLRGAPAADPDGSSFAAALRPTEQPSRPTGQHVSFLGQRSYFEGRFKLVGMGWERGGGDGPAFWRLYDVVADPAEVHDLAADHPDVVADLAEKWRLAAWHNTVFPLPDEPTMLVKIPSTDLELEQPVRLRPGAPTLERVRSYKLIALRSFAVEARFGGALGEGVIVSHGDQGGGYILFAEDSALRFSYNAYGDMHRTEIPLASDPSTVTLAFDALDGFAWRITAVVDGVSTVLVDRVPMLIGMAPFTGISAGFDGGGPVDWELHERRGWFRYSGGLRDVRYTPGAKAPYNDEIVVAIDEISARLID</sequence>
<dbReference type="RefSeq" id="WP_184749915.1">
    <property type="nucleotide sequence ID" value="NZ_BAAAJR010000003.1"/>
</dbReference>
<dbReference type="EMBL" id="JACHML010000001">
    <property type="protein sequence ID" value="MBB6390697.1"/>
    <property type="molecule type" value="Genomic_DNA"/>
</dbReference>
<dbReference type="PROSITE" id="PS00149">
    <property type="entry name" value="SULFATASE_2"/>
    <property type="match status" value="1"/>
</dbReference>
<evidence type="ECO:0000256" key="2">
    <source>
        <dbReference type="ARBA" id="ARBA00022723"/>
    </source>
</evidence>
<evidence type="ECO:0000313" key="7">
    <source>
        <dbReference type="EMBL" id="MBB6390697.1"/>
    </source>
</evidence>
<dbReference type="InterPro" id="IPR050738">
    <property type="entry name" value="Sulfatase"/>
</dbReference>
<evidence type="ECO:0000256" key="4">
    <source>
        <dbReference type="ARBA" id="ARBA00022837"/>
    </source>
</evidence>
<keyword evidence="3 7" id="KW-0378">Hydrolase</keyword>
<evidence type="ECO:0000259" key="6">
    <source>
        <dbReference type="Pfam" id="PF00884"/>
    </source>
</evidence>
<evidence type="ECO:0000256" key="5">
    <source>
        <dbReference type="SAM" id="MobiDB-lite"/>
    </source>
</evidence>
<dbReference type="Proteomes" id="UP000537775">
    <property type="component" value="Unassembled WGS sequence"/>
</dbReference>
<dbReference type="Gene3D" id="3.30.1120.10">
    <property type="match status" value="1"/>
</dbReference>
<dbReference type="EC" id="3.1.6.1" evidence="7"/>
<protein>
    <submittedName>
        <fullName evidence="7">Arylsulfatase</fullName>
        <ecNumber evidence="7">3.1.6.1</ecNumber>
    </submittedName>
</protein>
<keyword evidence="4" id="KW-0106">Calcium</keyword>
<keyword evidence="8" id="KW-1185">Reference proteome</keyword>
<proteinExistence type="inferred from homology"/>
<feature type="region of interest" description="Disordered" evidence="5">
    <location>
        <begin position="1"/>
        <end position="27"/>
    </location>
</feature>
<dbReference type="GO" id="GO:0004065">
    <property type="term" value="F:arylsulfatase activity"/>
    <property type="evidence" value="ECO:0007669"/>
    <property type="project" value="UniProtKB-EC"/>
</dbReference>
<dbReference type="PANTHER" id="PTHR42693:SF33">
    <property type="entry name" value="ARYLSULFATASE"/>
    <property type="match status" value="1"/>
</dbReference>
<comment type="similarity">
    <text evidence="1">Belongs to the sulfatase family.</text>
</comment>
<evidence type="ECO:0000256" key="1">
    <source>
        <dbReference type="ARBA" id="ARBA00008779"/>
    </source>
</evidence>
<dbReference type="PROSITE" id="PS00523">
    <property type="entry name" value="SULFATASE_1"/>
    <property type="match status" value="1"/>
</dbReference>
<evidence type="ECO:0000313" key="8">
    <source>
        <dbReference type="Proteomes" id="UP000537775"/>
    </source>
</evidence>
<organism evidence="7 8">
    <name type="scientific">Microbacterium thalassium</name>
    <dbReference type="NCBI Taxonomy" id="362649"/>
    <lineage>
        <taxon>Bacteria</taxon>
        <taxon>Bacillati</taxon>
        <taxon>Actinomycetota</taxon>
        <taxon>Actinomycetes</taxon>
        <taxon>Micrococcales</taxon>
        <taxon>Microbacteriaceae</taxon>
        <taxon>Microbacterium</taxon>
    </lineage>
</organism>
<dbReference type="AlphaFoldDB" id="A0A7X0FPG2"/>
<dbReference type="InterPro" id="IPR024607">
    <property type="entry name" value="Sulfatase_CS"/>
</dbReference>
<gene>
    <name evidence="7" type="ORF">HD594_001010</name>
</gene>
<dbReference type="InterPro" id="IPR017850">
    <property type="entry name" value="Alkaline_phosphatase_core_sf"/>
</dbReference>
<keyword evidence="2" id="KW-0479">Metal-binding</keyword>
<dbReference type="GO" id="GO:0046872">
    <property type="term" value="F:metal ion binding"/>
    <property type="evidence" value="ECO:0007669"/>
    <property type="project" value="UniProtKB-KW"/>
</dbReference>
<dbReference type="SUPFAM" id="SSF53649">
    <property type="entry name" value="Alkaline phosphatase-like"/>
    <property type="match status" value="1"/>
</dbReference>
<reference evidence="7 8" key="1">
    <citation type="submission" date="2020-08" db="EMBL/GenBank/DDBJ databases">
        <title>Sequencing the genomes of 1000 actinobacteria strains.</title>
        <authorList>
            <person name="Klenk H.-P."/>
        </authorList>
    </citation>
    <scope>NUCLEOTIDE SEQUENCE [LARGE SCALE GENOMIC DNA]</scope>
    <source>
        <strain evidence="7 8">DSM 12511</strain>
    </source>
</reference>
<feature type="domain" description="Sulfatase N-terminal" evidence="6">
    <location>
        <begin position="50"/>
        <end position="471"/>
    </location>
</feature>
<accession>A0A7X0FPG2</accession>
<comment type="caution">
    <text evidence="7">The sequence shown here is derived from an EMBL/GenBank/DDBJ whole genome shotgun (WGS) entry which is preliminary data.</text>
</comment>
<dbReference type="Gene3D" id="3.40.720.10">
    <property type="entry name" value="Alkaline Phosphatase, subunit A"/>
    <property type="match status" value="1"/>
</dbReference>
<dbReference type="InterPro" id="IPR000917">
    <property type="entry name" value="Sulfatase_N"/>
</dbReference>
<dbReference type="PANTHER" id="PTHR42693">
    <property type="entry name" value="ARYLSULFATASE FAMILY MEMBER"/>
    <property type="match status" value="1"/>
</dbReference>
<dbReference type="Pfam" id="PF00884">
    <property type="entry name" value="Sulfatase"/>
    <property type="match status" value="1"/>
</dbReference>
<evidence type="ECO:0000256" key="3">
    <source>
        <dbReference type="ARBA" id="ARBA00022801"/>
    </source>
</evidence>
<dbReference type="CDD" id="cd16025">
    <property type="entry name" value="PAS_like"/>
    <property type="match status" value="1"/>
</dbReference>
<name>A0A7X0FPG2_9MICO</name>